<reference evidence="3 4" key="1">
    <citation type="submission" date="2019-02" db="EMBL/GenBank/DDBJ databases">
        <title>Arundinibacter roseus gen. nov., sp. nov., a new member of the family Cytophagaceae.</title>
        <authorList>
            <person name="Szuroczki S."/>
            <person name="Khayer B."/>
            <person name="Sproer C."/>
            <person name="Toumi M."/>
            <person name="Szabo A."/>
            <person name="Felfoldi T."/>
            <person name="Schumann P."/>
            <person name="Toth E."/>
        </authorList>
    </citation>
    <scope>NUCLEOTIDE SEQUENCE [LARGE SCALE GENOMIC DNA]</scope>
    <source>
        <strain evidence="3 4">DMA-k-7a</strain>
    </source>
</reference>
<feature type="signal peptide" evidence="2">
    <location>
        <begin position="1"/>
        <end position="25"/>
    </location>
</feature>
<gene>
    <name evidence="3" type="ORF">EZE20_21515</name>
</gene>
<dbReference type="InterPro" id="IPR004564">
    <property type="entry name" value="OM_lipoprot_carrier_LolA-like"/>
</dbReference>
<dbReference type="Gene3D" id="2.50.20.10">
    <property type="entry name" value="Lipoprotein localisation LolA/LolB/LppX"/>
    <property type="match status" value="1"/>
</dbReference>
<dbReference type="PANTHER" id="PTHR35869:SF1">
    <property type="entry name" value="OUTER-MEMBRANE LIPOPROTEIN CARRIER PROTEIN"/>
    <property type="match status" value="1"/>
</dbReference>
<evidence type="ECO:0000256" key="2">
    <source>
        <dbReference type="SAM" id="SignalP"/>
    </source>
</evidence>
<dbReference type="AlphaFoldDB" id="A0A4R4K0P2"/>
<keyword evidence="4" id="KW-1185">Reference proteome</keyword>
<dbReference type="OrthoDB" id="9810685at2"/>
<name>A0A4R4K0P2_9BACT</name>
<dbReference type="PANTHER" id="PTHR35869">
    <property type="entry name" value="OUTER-MEMBRANE LIPOPROTEIN CARRIER PROTEIN"/>
    <property type="match status" value="1"/>
</dbReference>
<keyword evidence="3" id="KW-0449">Lipoprotein</keyword>
<protein>
    <submittedName>
        <fullName evidence="3">Outer membrane lipoprotein carrier protein LolA</fullName>
    </submittedName>
</protein>
<dbReference type="InterPro" id="IPR029046">
    <property type="entry name" value="LolA/LolB/LppX"/>
</dbReference>
<sequence length="215" mass="24240">MKNKFRIFLTLLAGLSLSVYTPAAAQNDKRAASILDAMSNKYKSMTSFKAVFTYSPEGGRDMKGDATVKGTKFRLKMAGQEIFNDGKTMATYIKETNEVNLQDFDPNEVGDLNPTRIYTAYKKGYKYAFIKENTEGGQVYEVVELSPTSASSQVSKVEIKVHKKDKSIKSWKITQKNGQRVTYRVDQFQPNVQVADSFFAFNSKQYPGVEVVDLR</sequence>
<comment type="caution">
    <text evidence="3">The sequence shown here is derived from an EMBL/GenBank/DDBJ whole genome shotgun (WGS) entry which is preliminary data.</text>
</comment>
<evidence type="ECO:0000313" key="3">
    <source>
        <dbReference type="EMBL" id="TDB60052.1"/>
    </source>
</evidence>
<feature type="chain" id="PRO_5020618017" evidence="2">
    <location>
        <begin position="26"/>
        <end position="215"/>
    </location>
</feature>
<dbReference type="SUPFAM" id="SSF89392">
    <property type="entry name" value="Prokaryotic lipoproteins and lipoprotein localization factors"/>
    <property type="match status" value="1"/>
</dbReference>
<accession>A0A4R4K0P2</accession>
<dbReference type="Pfam" id="PF03548">
    <property type="entry name" value="LolA"/>
    <property type="match status" value="1"/>
</dbReference>
<keyword evidence="1 2" id="KW-0732">Signal</keyword>
<dbReference type="CDD" id="cd16325">
    <property type="entry name" value="LolA"/>
    <property type="match status" value="1"/>
</dbReference>
<dbReference type="RefSeq" id="WP_132121634.1">
    <property type="nucleotide sequence ID" value="NZ_SMJU01000018.1"/>
</dbReference>
<proteinExistence type="predicted"/>
<organism evidence="3 4">
    <name type="scientific">Arundinibacter roseus</name>
    <dbReference type="NCBI Taxonomy" id="2070510"/>
    <lineage>
        <taxon>Bacteria</taxon>
        <taxon>Pseudomonadati</taxon>
        <taxon>Bacteroidota</taxon>
        <taxon>Cytophagia</taxon>
        <taxon>Cytophagales</taxon>
        <taxon>Spirosomataceae</taxon>
        <taxon>Arundinibacter</taxon>
    </lineage>
</organism>
<dbReference type="Proteomes" id="UP000295706">
    <property type="component" value="Unassembled WGS sequence"/>
</dbReference>
<dbReference type="EMBL" id="SMJU01000018">
    <property type="protein sequence ID" value="TDB60052.1"/>
    <property type="molecule type" value="Genomic_DNA"/>
</dbReference>
<evidence type="ECO:0000256" key="1">
    <source>
        <dbReference type="ARBA" id="ARBA00022729"/>
    </source>
</evidence>
<evidence type="ECO:0000313" key="4">
    <source>
        <dbReference type="Proteomes" id="UP000295706"/>
    </source>
</evidence>